<dbReference type="Pfam" id="PF00196">
    <property type="entry name" value="GerE"/>
    <property type="match status" value="1"/>
</dbReference>
<evidence type="ECO:0000259" key="1">
    <source>
        <dbReference type="PROSITE" id="PS50043"/>
    </source>
</evidence>
<dbReference type="SMART" id="SM00421">
    <property type="entry name" value="HTH_LUXR"/>
    <property type="match status" value="1"/>
</dbReference>
<dbReference type="SUPFAM" id="SSF55785">
    <property type="entry name" value="PYP-like sensor domain (PAS domain)"/>
    <property type="match status" value="1"/>
</dbReference>
<dbReference type="RefSeq" id="WP_102245760.1">
    <property type="nucleotide sequence ID" value="NZ_CP025682.1"/>
</dbReference>
<dbReference type="InterPro" id="IPR036388">
    <property type="entry name" value="WH-like_DNA-bd_sf"/>
</dbReference>
<evidence type="ECO:0000313" key="2">
    <source>
        <dbReference type="EMBL" id="AUN93686.1"/>
    </source>
</evidence>
<dbReference type="Proteomes" id="UP000242205">
    <property type="component" value="Chromosome"/>
</dbReference>
<name>A0A2I6S348_9RHOO</name>
<organism evidence="2 3">
    <name type="scientific">Pseudazoarcus pumilus</name>
    <dbReference type="NCBI Taxonomy" id="2067960"/>
    <lineage>
        <taxon>Bacteria</taxon>
        <taxon>Pseudomonadati</taxon>
        <taxon>Pseudomonadota</taxon>
        <taxon>Betaproteobacteria</taxon>
        <taxon>Rhodocyclales</taxon>
        <taxon>Zoogloeaceae</taxon>
        <taxon>Pseudazoarcus</taxon>
    </lineage>
</organism>
<dbReference type="PROSITE" id="PS50043">
    <property type="entry name" value="HTH_LUXR_2"/>
    <property type="match status" value="1"/>
</dbReference>
<dbReference type="InterPro" id="IPR035965">
    <property type="entry name" value="PAS-like_dom_sf"/>
</dbReference>
<dbReference type="KEGG" id="atw:C0099_01300"/>
<accession>A0A2I6S348</accession>
<protein>
    <submittedName>
        <fullName evidence="2">Helix-turn-helix transcriptional regulator</fullName>
    </submittedName>
</protein>
<dbReference type="SUPFAM" id="SSF46894">
    <property type="entry name" value="C-terminal effector domain of the bipartite response regulators"/>
    <property type="match status" value="1"/>
</dbReference>
<feature type="domain" description="HTH luxR-type" evidence="1">
    <location>
        <begin position="309"/>
        <end position="374"/>
    </location>
</feature>
<gene>
    <name evidence="2" type="ORF">C0099_01300</name>
</gene>
<dbReference type="GO" id="GO:0003677">
    <property type="term" value="F:DNA binding"/>
    <property type="evidence" value="ECO:0007669"/>
    <property type="project" value="InterPro"/>
</dbReference>
<dbReference type="EMBL" id="CP025682">
    <property type="protein sequence ID" value="AUN93686.1"/>
    <property type="molecule type" value="Genomic_DNA"/>
</dbReference>
<sequence length="378" mass="42074">MHAHSGDQARISALLYSIHATTHDDGAWGDTLCQLRDWLDSRWTTIARHHFLSGHGEILHHAPDDPDLNHTYAEHAARNPWFLSSEEYSTGTVLRGTDLLGMQELKRTDFYRKLMQPHGLLHRLCGVAARRGDLIYYIAAHRGEDQPDFSNDDRARLSDVLAHLSLALENGWKQREARDFGLALTEVIEQTAVATFLTDADSQILFRNRAAELLLEQDSGLIAPRNCLSAISGADRLALHEAVRGVASRVRAGESRSPQVLSISTPSGVHPTVVSVYPAGRSFTAARGESCDLVAVSARNQHSRHEHCSFARQFDFTPAQARLSSLLFTGHSLASTARILHVSENTVRSHLKQIFQKTDTHSQMELVHLHSRICVDID</sequence>
<reference evidence="2 3" key="1">
    <citation type="submission" date="2018-01" db="EMBL/GenBank/DDBJ databases">
        <authorList>
            <person name="Fu G.-Y."/>
        </authorList>
    </citation>
    <scope>NUCLEOTIDE SEQUENCE [LARGE SCALE GENOMIC DNA]</scope>
    <source>
        <strain evidence="2 3">SY39</strain>
    </source>
</reference>
<dbReference type="InterPro" id="IPR016032">
    <property type="entry name" value="Sig_transdc_resp-reg_C-effctor"/>
</dbReference>
<proteinExistence type="predicted"/>
<dbReference type="AlphaFoldDB" id="A0A2I6S348"/>
<evidence type="ECO:0000313" key="3">
    <source>
        <dbReference type="Proteomes" id="UP000242205"/>
    </source>
</evidence>
<dbReference type="Gene3D" id="1.10.10.10">
    <property type="entry name" value="Winged helix-like DNA-binding domain superfamily/Winged helix DNA-binding domain"/>
    <property type="match status" value="1"/>
</dbReference>
<keyword evidence="3" id="KW-1185">Reference proteome</keyword>
<dbReference type="InterPro" id="IPR000792">
    <property type="entry name" value="Tscrpt_reg_LuxR_C"/>
</dbReference>
<dbReference type="OrthoDB" id="5497412at2"/>
<dbReference type="GO" id="GO:0006355">
    <property type="term" value="P:regulation of DNA-templated transcription"/>
    <property type="evidence" value="ECO:0007669"/>
    <property type="project" value="InterPro"/>
</dbReference>